<keyword evidence="2" id="KW-1185">Reference proteome</keyword>
<evidence type="ECO:0000313" key="1">
    <source>
        <dbReference type="EMBL" id="SKB63408.1"/>
    </source>
</evidence>
<evidence type="ECO:0000313" key="2">
    <source>
        <dbReference type="Proteomes" id="UP000189981"/>
    </source>
</evidence>
<gene>
    <name evidence="1" type="ORF">SAMN05661099_1919</name>
</gene>
<name>A0A1T5CV52_9SPHI</name>
<dbReference type="AlphaFoldDB" id="A0A1T5CV52"/>
<reference evidence="2" key="1">
    <citation type="submission" date="2017-02" db="EMBL/GenBank/DDBJ databases">
        <authorList>
            <person name="Varghese N."/>
            <person name="Submissions S."/>
        </authorList>
    </citation>
    <scope>NUCLEOTIDE SEQUENCE [LARGE SCALE GENOMIC DNA]</scope>
    <source>
        <strain evidence="2">DSM 22385</strain>
    </source>
</reference>
<dbReference type="EMBL" id="FUYR01000002">
    <property type="protein sequence ID" value="SKB63408.1"/>
    <property type="molecule type" value="Genomic_DNA"/>
</dbReference>
<protein>
    <submittedName>
        <fullName evidence="1">Uncharacterized protein</fullName>
    </submittedName>
</protein>
<accession>A0A1T5CV52</accession>
<organism evidence="1 2">
    <name type="scientific">Daejeonella lutea</name>
    <dbReference type="NCBI Taxonomy" id="572036"/>
    <lineage>
        <taxon>Bacteria</taxon>
        <taxon>Pseudomonadati</taxon>
        <taxon>Bacteroidota</taxon>
        <taxon>Sphingobacteriia</taxon>
        <taxon>Sphingobacteriales</taxon>
        <taxon>Sphingobacteriaceae</taxon>
        <taxon>Daejeonella</taxon>
    </lineage>
</organism>
<dbReference type="RefSeq" id="WP_170878426.1">
    <property type="nucleotide sequence ID" value="NZ_FUYR01000002.1"/>
</dbReference>
<dbReference type="Proteomes" id="UP000189981">
    <property type="component" value="Unassembled WGS sequence"/>
</dbReference>
<proteinExistence type="predicted"/>
<dbReference type="STRING" id="572036.SAMN05661099_1919"/>
<sequence>MDDKEKIKAAVAMLRKLKRMVGFFIKRDISELIQQLEAREDFERTEIRERKQHF</sequence>